<accession>A0A495JQD2</accession>
<comment type="caution">
    <text evidence="2">The sequence shown here is derived from an EMBL/GenBank/DDBJ whole genome shotgun (WGS) entry which is preliminary data.</text>
</comment>
<dbReference type="Pfam" id="PF14248">
    <property type="entry name" value="DUF4345"/>
    <property type="match status" value="1"/>
</dbReference>
<feature type="transmembrane region" description="Helical" evidence="1">
    <location>
        <begin position="38"/>
        <end position="56"/>
    </location>
</feature>
<dbReference type="Proteomes" id="UP000277671">
    <property type="component" value="Unassembled WGS sequence"/>
</dbReference>
<sequence length="120" mass="12464">MLAILATVSVVSGLWGMVAGPTGLPGVGAVHPTVDSEYRFANAFWFAAGIAVWWAVPRVQRATGLLRAVLGVVIVGGLARLLGIAVSGWPHPVFLGALGIELVVVPMVLLWQARVAEVAS</sequence>
<keyword evidence="1" id="KW-1133">Transmembrane helix</keyword>
<feature type="transmembrane region" description="Helical" evidence="1">
    <location>
        <begin position="68"/>
        <end position="87"/>
    </location>
</feature>
<organism evidence="2 3">
    <name type="scientific">Micromonospora pisi</name>
    <dbReference type="NCBI Taxonomy" id="589240"/>
    <lineage>
        <taxon>Bacteria</taxon>
        <taxon>Bacillati</taxon>
        <taxon>Actinomycetota</taxon>
        <taxon>Actinomycetes</taxon>
        <taxon>Micromonosporales</taxon>
        <taxon>Micromonosporaceae</taxon>
        <taxon>Micromonospora</taxon>
    </lineage>
</organism>
<evidence type="ECO:0000313" key="3">
    <source>
        <dbReference type="Proteomes" id="UP000277671"/>
    </source>
</evidence>
<dbReference type="EMBL" id="RBKT01000001">
    <property type="protein sequence ID" value="RKR91207.1"/>
    <property type="molecule type" value="Genomic_DNA"/>
</dbReference>
<dbReference type="AlphaFoldDB" id="A0A495JQD2"/>
<protein>
    <submittedName>
        <fullName evidence="2">Uncharacterized protein DUF4345</fullName>
    </submittedName>
</protein>
<gene>
    <name evidence="2" type="ORF">BDK92_5599</name>
</gene>
<proteinExistence type="predicted"/>
<keyword evidence="3" id="KW-1185">Reference proteome</keyword>
<name>A0A495JQD2_9ACTN</name>
<feature type="transmembrane region" description="Helical" evidence="1">
    <location>
        <begin position="93"/>
        <end position="111"/>
    </location>
</feature>
<keyword evidence="1" id="KW-0812">Transmembrane</keyword>
<keyword evidence="1" id="KW-0472">Membrane</keyword>
<reference evidence="2 3" key="1">
    <citation type="submission" date="2018-10" db="EMBL/GenBank/DDBJ databases">
        <title>Sequencing the genomes of 1000 actinobacteria strains.</title>
        <authorList>
            <person name="Klenk H.-P."/>
        </authorList>
    </citation>
    <scope>NUCLEOTIDE SEQUENCE [LARGE SCALE GENOMIC DNA]</scope>
    <source>
        <strain evidence="2 3">DSM 45175</strain>
    </source>
</reference>
<evidence type="ECO:0000313" key="2">
    <source>
        <dbReference type="EMBL" id="RKR91207.1"/>
    </source>
</evidence>
<dbReference type="InterPro" id="IPR025597">
    <property type="entry name" value="DUF4345"/>
</dbReference>
<evidence type="ECO:0000256" key="1">
    <source>
        <dbReference type="SAM" id="Phobius"/>
    </source>
</evidence>